<keyword evidence="1" id="KW-1133">Transmembrane helix</keyword>
<protein>
    <recommendedName>
        <fullName evidence="4">TLC domain-containing protein</fullName>
    </recommendedName>
</protein>
<feature type="transmembrane region" description="Helical" evidence="1">
    <location>
        <begin position="30"/>
        <end position="49"/>
    </location>
</feature>
<keyword evidence="1" id="KW-0812">Transmembrane</keyword>
<proteinExistence type="predicted"/>
<comment type="caution">
    <text evidence="2">The sequence shown here is derived from an EMBL/GenBank/DDBJ whole genome shotgun (WGS) entry which is preliminary data.</text>
</comment>
<feature type="transmembrane region" description="Helical" evidence="1">
    <location>
        <begin position="84"/>
        <end position="103"/>
    </location>
</feature>
<dbReference type="EMBL" id="CAJNNV010017053">
    <property type="protein sequence ID" value="CAE8604868.1"/>
    <property type="molecule type" value="Genomic_DNA"/>
</dbReference>
<evidence type="ECO:0000313" key="2">
    <source>
        <dbReference type="EMBL" id="CAE8604868.1"/>
    </source>
</evidence>
<feature type="transmembrane region" description="Helical" evidence="1">
    <location>
        <begin position="110"/>
        <end position="133"/>
    </location>
</feature>
<feature type="transmembrane region" description="Helical" evidence="1">
    <location>
        <begin position="61"/>
        <end position="78"/>
    </location>
</feature>
<reference evidence="2" key="1">
    <citation type="submission" date="2021-02" db="EMBL/GenBank/DDBJ databases">
        <authorList>
            <person name="Dougan E. K."/>
            <person name="Rhodes N."/>
            <person name="Thang M."/>
            <person name="Chan C."/>
        </authorList>
    </citation>
    <scope>NUCLEOTIDE SEQUENCE</scope>
</reference>
<keyword evidence="3" id="KW-1185">Reference proteome</keyword>
<dbReference type="AlphaFoldDB" id="A0A813EUP0"/>
<accession>A0A813EUP0</accession>
<keyword evidence="1" id="KW-0472">Membrane</keyword>
<evidence type="ECO:0000313" key="3">
    <source>
        <dbReference type="Proteomes" id="UP000654075"/>
    </source>
</evidence>
<evidence type="ECO:0000256" key="1">
    <source>
        <dbReference type="SAM" id="Phobius"/>
    </source>
</evidence>
<gene>
    <name evidence="2" type="ORF">PGLA1383_LOCUS23013</name>
</gene>
<sequence>MVPKCFGSEAAFRASYTYDLSAYKGGQDELWLEHVIFSSLFGFMVRDFFLHWRRSDPLLTVHHILVCFLMVSVCFLPVPGFRILAFITPVVEIGSSAYCLWCVRGWRTLYVVLMTLSNVLWILGASACTFLPPFSKLQLLLWAVGVSMACGRQLFLARELFGSAS</sequence>
<name>A0A813EUP0_POLGL</name>
<organism evidence="2 3">
    <name type="scientific">Polarella glacialis</name>
    <name type="common">Dinoflagellate</name>
    <dbReference type="NCBI Taxonomy" id="89957"/>
    <lineage>
        <taxon>Eukaryota</taxon>
        <taxon>Sar</taxon>
        <taxon>Alveolata</taxon>
        <taxon>Dinophyceae</taxon>
        <taxon>Suessiales</taxon>
        <taxon>Suessiaceae</taxon>
        <taxon>Polarella</taxon>
    </lineage>
</organism>
<evidence type="ECO:0008006" key="4">
    <source>
        <dbReference type="Google" id="ProtNLM"/>
    </source>
</evidence>
<dbReference type="Proteomes" id="UP000654075">
    <property type="component" value="Unassembled WGS sequence"/>
</dbReference>